<dbReference type="PROSITE" id="PS00687">
    <property type="entry name" value="ALDEHYDE_DEHYDR_GLU"/>
    <property type="match status" value="1"/>
</dbReference>
<keyword evidence="1 4" id="KW-0560">Oxidoreductase</keyword>
<organism evidence="6 7">
    <name type="scientific">Amycolatopsis keratiniphila subsp. keratiniphila</name>
    <dbReference type="NCBI Taxonomy" id="227715"/>
    <lineage>
        <taxon>Bacteria</taxon>
        <taxon>Bacillati</taxon>
        <taxon>Actinomycetota</taxon>
        <taxon>Actinomycetes</taxon>
        <taxon>Pseudonocardiales</taxon>
        <taxon>Pseudonocardiaceae</taxon>
        <taxon>Amycolatopsis</taxon>
        <taxon>Amycolatopsis japonica group</taxon>
    </lineage>
</organism>
<dbReference type="Gene3D" id="3.40.309.10">
    <property type="entry name" value="Aldehyde Dehydrogenase, Chain A, domain 2"/>
    <property type="match status" value="1"/>
</dbReference>
<dbReference type="SUPFAM" id="SSF53720">
    <property type="entry name" value="ALDH-like"/>
    <property type="match status" value="1"/>
</dbReference>
<comment type="caution">
    <text evidence="6">The sequence shown here is derived from an EMBL/GenBank/DDBJ whole genome shotgun (WGS) entry which is preliminary data.</text>
</comment>
<evidence type="ECO:0000256" key="4">
    <source>
        <dbReference type="RuleBase" id="RU003345"/>
    </source>
</evidence>
<dbReference type="FunFam" id="3.40.309.10:FF:000010">
    <property type="entry name" value="Gamma-aminobutyraldehyde dehydrogenase"/>
    <property type="match status" value="1"/>
</dbReference>
<dbReference type="FunFam" id="3.40.605.10:FF:000001">
    <property type="entry name" value="Aldehyde dehydrogenase 1"/>
    <property type="match status" value="1"/>
</dbReference>
<dbReference type="Pfam" id="PF00171">
    <property type="entry name" value="Aldedh"/>
    <property type="match status" value="1"/>
</dbReference>
<dbReference type="RefSeq" id="WP_063276155.1">
    <property type="nucleotide sequence ID" value="NZ_LQMT02000041.1"/>
</dbReference>
<dbReference type="InterPro" id="IPR016163">
    <property type="entry name" value="Ald_DH_C"/>
</dbReference>
<gene>
    <name evidence="6" type="ORF">AVR91_0237945</name>
</gene>
<dbReference type="NCBIfam" id="NF010000">
    <property type="entry name" value="PRK13473.1"/>
    <property type="match status" value="1"/>
</dbReference>
<dbReference type="InterPro" id="IPR016160">
    <property type="entry name" value="Ald_DH_CS_CYS"/>
</dbReference>
<evidence type="ECO:0000259" key="5">
    <source>
        <dbReference type="Pfam" id="PF00171"/>
    </source>
</evidence>
<dbReference type="InterPro" id="IPR016162">
    <property type="entry name" value="Ald_DH_N"/>
</dbReference>
<proteinExistence type="inferred from homology"/>
<dbReference type="InterPro" id="IPR029510">
    <property type="entry name" value="Ald_DH_CS_GLU"/>
</dbReference>
<dbReference type="PROSITE" id="PS00070">
    <property type="entry name" value="ALDEHYDE_DEHYDR_CYS"/>
    <property type="match status" value="1"/>
</dbReference>
<feature type="domain" description="Aldehyde dehydrogenase" evidence="5">
    <location>
        <begin position="15"/>
        <end position="469"/>
    </location>
</feature>
<dbReference type="PANTHER" id="PTHR11699">
    <property type="entry name" value="ALDEHYDE DEHYDROGENASE-RELATED"/>
    <property type="match status" value="1"/>
</dbReference>
<dbReference type="Gene3D" id="3.40.605.10">
    <property type="entry name" value="Aldehyde Dehydrogenase, Chain A, domain 1"/>
    <property type="match status" value="1"/>
</dbReference>
<dbReference type="InterPro" id="IPR016161">
    <property type="entry name" value="Ald_DH/histidinol_DH"/>
</dbReference>
<keyword evidence="2" id="KW-0520">NAD</keyword>
<dbReference type="EMBL" id="LQMT02000041">
    <property type="protein sequence ID" value="ONF62648.1"/>
    <property type="molecule type" value="Genomic_DNA"/>
</dbReference>
<evidence type="ECO:0000313" key="6">
    <source>
        <dbReference type="EMBL" id="ONF62648.1"/>
    </source>
</evidence>
<evidence type="ECO:0000256" key="2">
    <source>
        <dbReference type="ARBA" id="ARBA00023027"/>
    </source>
</evidence>
<dbReference type="GO" id="GO:0016620">
    <property type="term" value="F:oxidoreductase activity, acting on the aldehyde or oxo group of donors, NAD or NADP as acceptor"/>
    <property type="evidence" value="ECO:0007669"/>
    <property type="project" value="InterPro"/>
</dbReference>
<dbReference type="Proteomes" id="UP000076660">
    <property type="component" value="Unassembled WGS sequence"/>
</dbReference>
<dbReference type="CDD" id="cd07092">
    <property type="entry name" value="ALDH_ABALDH-YdcW"/>
    <property type="match status" value="1"/>
</dbReference>
<feature type="active site" evidence="3">
    <location>
        <position position="247"/>
    </location>
</feature>
<evidence type="ECO:0000256" key="1">
    <source>
        <dbReference type="ARBA" id="ARBA00023002"/>
    </source>
</evidence>
<evidence type="ECO:0000313" key="7">
    <source>
        <dbReference type="Proteomes" id="UP000076660"/>
    </source>
</evidence>
<accession>A0A1W2LIH0</accession>
<dbReference type="OrthoDB" id="6882680at2"/>
<dbReference type="InterPro" id="IPR015657">
    <property type="entry name" value="Aminobutyraldehyde_DH"/>
</dbReference>
<comment type="similarity">
    <text evidence="4">Belongs to the aldehyde dehydrogenase family.</text>
</comment>
<dbReference type="AlphaFoldDB" id="A0A1W2LIH0"/>
<sequence length="473" mass="50167">MQQLKHFIGGEYTGSASGQVADIVDPVTGRPYCTAAVAGPEDVDRALKAAAAAFETWRETTPAQRQLALLKIADAVEARADGLVLVESANTGKPVALTAAEELPMIVDQLRFFAGAARVLEGRSAGEYMEGHTSFVRREPIGVCAQVTPWNYPLLMAVWKIAPALAAGNTVVLKPADTTPASTLLLAEICAEFLPAGVLNVICGDRDTGRALIEHEIPAMVSITGSVRAGIEVAASAAKDVKRVHLELGGKAPVVVFADADIEAAAEGIAAAGYFNAGQDCTAATRVLVADEVHDTFVAALTRQAQATTTGKPDDTSVTYGPLNNAAQLERVAGFVDRLPDHAIVHCGGKRHGDEGYFYEPTVISGVRQDDEISQTEIFGPVITVQRFETEAEALAAANGVEYALASSVWTTDHQRAMRLAGKLDFGCVWINTHIPLVAEMPHGGFKKSGYGKDLSLYGLEDYTRVKHVMSAL</sequence>
<name>A0A1W2LIH0_9PSEU</name>
<protein>
    <submittedName>
        <fullName evidence="6">Gamma-aminobutyraldehyde dehydrogenase</fullName>
    </submittedName>
</protein>
<reference evidence="6 7" key="1">
    <citation type="submission" date="2016-12" db="EMBL/GenBank/DDBJ databases">
        <title>Amycolatopsis keratiniphila subsp. keratiniphila genome sequencing and assembly.</title>
        <authorList>
            <person name="Mayilraj S."/>
            <person name="Kaur N."/>
        </authorList>
    </citation>
    <scope>NUCLEOTIDE SEQUENCE [LARGE SCALE GENOMIC DNA]</scope>
    <source>
        <strain evidence="6 7">DSM 44409</strain>
    </source>
</reference>
<evidence type="ECO:0000256" key="3">
    <source>
        <dbReference type="PROSITE-ProRule" id="PRU10007"/>
    </source>
</evidence>
<dbReference type="InterPro" id="IPR015590">
    <property type="entry name" value="Aldehyde_DH_dom"/>
</dbReference>